<reference evidence="1" key="2">
    <citation type="submission" date="2017-12" db="EMBL/GenBank/DDBJ databases">
        <title>Coralsnake Venomics: Analyses of Venom Gland Transcriptomes and Proteomes of Six Brazilian Taxa.</title>
        <authorList>
            <person name="Aird S.D."/>
            <person name="Jorge da Silva N."/>
            <person name="Qiu L."/>
            <person name="Villar-Briones A."/>
            <person name="Aparecida-Saddi V."/>
            <person name="Campos-Telles M.P."/>
            <person name="Grau M."/>
            <person name="Mikheyev A.S."/>
        </authorList>
    </citation>
    <scope>NUCLEOTIDE SEQUENCE</scope>
    <source>
        <tissue evidence="1">Venom_gland</tissue>
    </source>
</reference>
<accession>A0A2H6MZ58</accession>
<evidence type="ECO:0000313" key="1">
    <source>
        <dbReference type="EMBL" id="LAA20987.1"/>
    </source>
</evidence>
<name>A0A2H6MZ58_9SAUR</name>
<protein>
    <submittedName>
        <fullName evidence="1">Uncharacterized protein</fullName>
    </submittedName>
</protein>
<organism evidence="1">
    <name type="scientific">Micrurus carvalhoi</name>
    <dbReference type="NCBI Taxonomy" id="3147026"/>
    <lineage>
        <taxon>Eukaryota</taxon>
        <taxon>Metazoa</taxon>
        <taxon>Chordata</taxon>
        <taxon>Craniata</taxon>
        <taxon>Vertebrata</taxon>
        <taxon>Euteleostomi</taxon>
        <taxon>Lepidosauria</taxon>
        <taxon>Squamata</taxon>
        <taxon>Bifurcata</taxon>
        <taxon>Unidentata</taxon>
        <taxon>Episquamata</taxon>
        <taxon>Toxicofera</taxon>
        <taxon>Serpentes</taxon>
        <taxon>Colubroidea</taxon>
        <taxon>Elapidae</taxon>
        <taxon>Elapinae</taxon>
        <taxon>Micrurus</taxon>
    </lineage>
</organism>
<sequence length="156" mass="17471">MVTLFLKRSMGSFLSLKLFDLTTLQNREPESNNMDFFLVIGGWRKEMWINVSTVNTPLSKAGRSNVNTGKLFTVALANKFVLYAASRPCTHFGGAGGNNPCWKPAVLLVYMVYETFGSAAQGVMLKTFCFYCHFSKDRAKGICGFAEKTKKKKKRV</sequence>
<proteinExistence type="predicted"/>
<reference evidence="1" key="1">
    <citation type="submission" date="2017-07" db="EMBL/GenBank/DDBJ databases">
        <authorList>
            <person name="Mikheyev A."/>
            <person name="Grau M."/>
        </authorList>
    </citation>
    <scope>NUCLEOTIDE SEQUENCE</scope>
    <source>
        <tissue evidence="1">Venom_gland</tissue>
    </source>
</reference>
<dbReference type="EMBL" id="IACI01029433">
    <property type="protein sequence ID" value="LAA20987.1"/>
    <property type="molecule type" value="Transcribed_RNA"/>
</dbReference>
<dbReference type="AlphaFoldDB" id="A0A2H6MZ58"/>